<gene>
    <name evidence="10" type="ORF">NTJ_11911</name>
</gene>
<dbReference type="PANTHER" id="PTHR48021:SF96">
    <property type="entry name" value="FACILITATED TREHALOSE TRANSPORTER TRET1-1-RELATED"/>
    <property type="match status" value="1"/>
</dbReference>
<proteinExistence type="inferred from homology"/>
<feature type="transmembrane region" description="Helical" evidence="8">
    <location>
        <begin position="305"/>
        <end position="324"/>
    </location>
</feature>
<keyword evidence="3 8" id="KW-1133">Transmembrane helix</keyword>
<keyword evidence="6" id="KW-0813">Transport</keyword>
<feature type="domain" description="Major facilitator superfamily (MFS) profile" evidence="9">
    <location>
        <begin position="15"/>
        <end position="455"/>
    </location>
</feature>
<evidence type="ECO:0000256" key="3">
    <source>
        <dbReference type="ARBA" id="ARBA00022989"/>
    </source>
</evidence>
<evidence type="ECO:0000259" key="9">
    <source>
        <dbReference type="PROSITE" id="PS50850"/>
    </source>
</evidence>
<dbReference type="InterPro" id="IPR020846">
    <property type="entry name" value="MFS_dom"/>
</dbReference>
<evidence type="ECO:0000256" key="7">
    <source>
        <dbReference type="SAM" id="MobiDB-lite"/>
    </source>
</evidence>
<evidence type="ECO:0000313" key="11">
    <source>
        <dbReference type="Proteomes" id="UP001307889"/>
    </source>
</evidence>
<feature type="transmembrane region" description="Helical" evidence="8">
    <location>
        <begin position="433"/>
        <end position="451"/>
    </location>
</feature>
<keyword evidence="2 8" id="KW-0812">Transmembrane</keyword>
<comment type="similarity">
    <text evidence="5">Belongs to the major facilitator superfamily. Sugar transporter (TC 2.A.1.1) family. Trehalose transporter subfamily.</text>
</comment>
<dbReference type="InterPro" id="IPR003663">
    <property type="entry name" value="Sugar/inositol_transpt"/>
</dbReference>
<dbReference type="NCBIfam" id="TIGR00879">
    <property type="entry name" value="SP"/>
    <property type="match status" value="1"/>
</dbReference>
<name>A0ABN7B3W3_9HEMI</name>
<sequence>MTIITPLAVFRQAWLAFTASLGYLTIGLVRGWSSPAIPSMRALSPDVAPNDDIISWISAVPPLGAFLGSLCGGPLIQNFGPRKALMLNAPIFCSSWILIALASHWGLIIIARALTGFCVGVVLPSAQIYVSECAHPRMRGMMGSLPALFMAIGILVSYILGTFLSWYALAGVSAAFPASLFVLLQFLPESPTWLQIHGRTTEAKSAFEWLQRESAVATVELSTIETVKETVASLRTNEEKTETEKKTILKGAYTREALLRRPVLVPFGIAVGILIFQQVSGIDSIVFYTVSIFQASGSTLGEYEATIIVGAVQVVATIAAIMLVDAHGRRPLLLASGATMAVSMTGLGVYFYLYDRGEATNLGLLPLFSQLVFIVGYSLGYCNIPFLLMSELLPTAQRSLLGSVASALNLGAMFVVIKTFPDLVTLIGSDTTFGLYAFLCLTSCVFVYFLLPETKGKTLEEIEQYFENLSKKKKKDDRLAGKDATGMNSQDSSQ</sequence>
<keyword evidence="4 8" id="KW-0472">Membrane</keyword>
<evidence type="ECO:0000256" key="1">
    <source>
        <dbReference type="ARBA" id="ARBA00004141"/>
    </source>
</evidence>
<evidence type="ECO:0000313" key="10">
    <source>
        <dbReference type="EMBL" id="BES99095.1"/>
    </source>
</evidence>
<feature type="transmembrane region" description="Helical" evidence="8">
    <location>
        <begin position="53"/>
        <end position="72"/>
    </location>
</feature>
<dbReference type="InterPro" id="IPR050549">
    <property type="entry name" value="MFS_Trehalose_Transporter"/>
</dbReference>
<accession>A0ABN7B3W3</accession>
<dbReference type="SUPFAM" id="SSF103473">
    <property type="entry name" value="MFS general substrate transporter"/>
    <property type="match status" value="1"/>
</dbReference>
<feature type="transmembrane region" description="Helical" evidence="8">
    <location>
        <begin position="142"/>
        <end position="160"/>
    </location>
</feature>
<dbReference type="InterPro" id="IPR005828">
    <property type="entry name" value="MFS_sugar_transport-like"/>
</dbReference>
<dbReference type="Pfam" id="PF00083">
    <property type="entry name" value="Sugar_tr"/>
    <property type="match status" value="1"/>
</dbReference>
<evidence type="ECO:0000256" key="8">
    <source>
        <dbReference type="SAM" id="Phobius"/>
    </source>
</evidence>
<evidence type="ECO:0000256" key="5">
    <source>
        <dbReference type="ARBA" id="ARBA00024348"/>
    </source>
</evidence>
<dbReference type="Proteomes" id="UP001307889">
    <property type="component" value="Chromosome 10"/>
</dbReference>
<dbReference type="PROSITE" id="PS50850">
    <property type="entry name" value="MFS"/>
    <property type="match status" value="1"/>
</dbReference>
<evidence type="ECO:0000256" key="4">
    <source>
        <dbReference type="ARBA" id="ARBA00023136"/>
    </source>
</evidence>
<dbReference type="PRINTS" id="PR00171">
    <property type="entry name" value="SUGRTRNSPORT"/>
</dbReference>
<feature type="transmembrane region" description="Helical" evidence="8">
    <location>
        <begin position="263"/>
        <end position="293"/>
    </location>
</feature>
<dbReference type="PROSITE" id="PS00217">
    <property type="entry name" value="SUGAR_TRANSPORT_2"/>
    <property type="match status" value="1"/>
</dbReference>
<dbReference type="InterPro" id="IPR036259">
    <property type="entry name" value="MFS_trans_sf"/>
</dbReference>
<comment type="subcellular location">
    <subcellularLocation>
        <location evidence="1">Membrane</location>
        <topology evidence="1">Multi-pass membrane protein</topology>
    </subcellularLocation>
</comment>
<reference evidence="10 11" key="1">
    <citation type="submission" date="2023-09" db="EMBL/GenBank/DDBJ databases">
        <title>Nesidiocoris tenuis whole genome shotgun sequence.</title>
        <authorList>
            <person name="Shibata T."/>
            <person name="Shimoda M."/>
            <person name="Kobayashi T."/>
            <person name="Uehara T."/>
        </authorList>
    </citation>
    <scope>NUCLEOTIDE SEQUENCE [LARGE SCALE GENOMIC DNA]</scope>
    <source>
        <strain evidence="10 11">Japan</strain>
    </source>
</reference>
<feature type="transmembrane region" description="Helical" evidence="8">
    <location>
        <begin position="12"/>
        <end position="33"/>
    </location>
</feature>
<dbReference type="InterPro" id="IPR005829">
    <property type="entry name" value="Sugar_transporter_CS"/>
</dbReference>
<feature type="transmembrane region" description="Helical" evidence="8">
    <location>
        <begin position="109"/>
        <end position="130"/>
    </location>
</feature>
<feature type="transmembrane region" description="Helical" evidence="8">
    <location>
        <begin position="365"/>
        <end position="388"/>
    </location>
</feature>
<dbReference type="PANTHER" id="PTHR48021">
    <property type="match status" value="1"/>
</dbReference>
<feature type="transmembrane region" description="Helical" evidence="8">
    <location>
        <begin position="166"/>
        <end position="187"/>
    </location>
</feature>
<evidence type="ECO:0000256" key="2">
    <source>
        <dbReference type="ARBA" id="ARBA00022692"/>
    </source>
</evidence>
<feature type="region of interest" description="Disordered" evidence="7">
    <location>
        <begin position="472"/>
        <end position="494"/>
    </location>
</feature>
<dbReference type="Gene3D" id="1.20.1250.20">
    <property type="entry name" value="MFS general substrate transporter like domains"/>
    <property type="match status" value="1"/>
</dbReference>
<keyword evidence="11" id="KW-1185">Reference proteome</keyword>
<dbReference type="EMBL" id="AP028918">
    <property type="protein sequence ID" value="BES99095.1"/>
    <property type="molecule type" value="Genomic_DNA"/>
</dbReference>
<feature type="transmembrane region" description="Helical" evidence="8">
    <location>
        <begin position="331"/>
        <end position="353"/>
    </location>
</feature>
<feature type="transmembrane region" description="Helical" evidence="8">
    <location>
        <begin position="400"/>
        <end position="421"/>
    </location>
</feature>
<evidence type="ECO:0000256" key="6">
    <source>
        <dbReference type="RuleBase" id="RU003346"/>
    </source>
</evidence>
<feature type="transmembrane region" description="Helical" evidence="8">
    <location>
        <begin position="84"/>
        <end position="103"/>
    </location>
</feature>
<organism evidence="10 11">
    <name type="scientific">Nesidiocoris tenuis</name>
    <dbReference type="NCBI Taxonomy" id="355587"/>
    <lineage>
        <taxon>Eukaryota</taxon>
        <taxon>Metazoa</taxon>
        <taxon>Ecdysozoa</taxon>
        <taxon>Arthropoda</taxon>
        <taxon>Hexapoda</taxon>
        <taxon>Insecta</taxon>
        <taxon>Pterygota</taxon>
        <taxon>Neoptera</taxon>
        <taxon>Paraneoptera</taxon>
        <taxon>Hemiptera</taxon>
        <taxon>Heteroptera</taxon>
        <taxon>Panheteroptera</taxon>
        <taxon>Cimicomorpha</taxon>
        <taxon>Miridae</taxon>
        <taxon>Dicyphina</taxon>
        <taxon>Nesidiocoris</taxon>
    </lineage>
</organism>
<protein>
    <submittedName>
        <fullName evidence="10">Sugar (And other) transporter</fullName>
    </submittedName>
</protein>